<protein>
    <submittedName>
        <fullName evidence="14">Cytochrome P450 714D1-like</fullName>
    </submittedName>
</protein>
<evidence type="ECO:0000313" key="14">
    <source>
        <dbReference type="RefSeq" id="XP_020082177.1"/>
    </source>
</evidence>
<evidence type="ECO:0000256" key="11">
    <source>
        <dbReference type="SAM" id="MobiDB-lite"/>
    </source>
</evidence>
<evidence type="ECO:0000256" key="1">
    <source>
        <dbReference type="ARBA" id="ARBA00004370"/>
    </source>
</evidence>
<evidence type="ECO:0000313" key="13">
    <source>
        <dbReference type="Proteomes" id="UP000515123"/>
    </source>
</evidence>
<reference evidence="13" key="1">
    <citation type="journal article" date="2015" name="Nat. Genet.">
        <title>The pineapple genome and the evolution of CAM photosynthesis.</title>
        <authorList>
            <person name="Ming R."/>
            <person name="VanBuren R."/>
            <person name="Wai C.M."/>
            <person name="Tang H."/>
            <person name="Schatz M.C."/>
            <person name="Bowers J.E."/>
            <person name="Lyons E."/>
            <person name="Wang M.L."/>
            <person name="Chen J."/>
            <person name="Biggers E."/>
            <person name="Zhang J."/>
            <person name="Huang L."/>
            <person name="Zhang L."/>
            <person name="Miao W."/>
            <person name="Zhang J."/>
            <person name="Ye Z."/>
            <person name="Miao C."/>
            <person name="Lin Z."/>
            <person name="Wang H."/>
            <person name="Zhou H."/>
            <person name="Yim W.C."/>
            <person name="Priest H.D."/>
            <person name="Zheng C."/>
            <person name="Woodhouse M."/>
            <person name="Edger P.P."/>
            <person name="Guyot R."/>
            <person name="Guo H.B."/>
            <person name="Guo H."/>
            <person name="Zheng G."/>
            <person name="Singh R."/>
            <person name="Sharma A."/>
            <person name="Min X."/>
            <person name="Zheng Y."/>
            <person name="Lee H."/>
            <person name="Gurtowski J."/>
            <person name="Sedlazeck F.J."/>
            <person name="Harkess A."/>
            <person name="McKain M.R."/>
            <person name="Liao Z."/>
            <person name="Fang J."/>
            <person name="Liu J."/>
            <person name="Zhang X."/>
            <person name="Zhang Q."/>
            <person name="Hu W."/>
            <person name="Qin Y."/>
            <person name="Wang K."/>
            <person name="Chen L.Y."/>
            <person name="Shirley N."/>
            <person name="Lin Y.R."/>
            <person name="Liu L.Y."/>
            <person name="Hernandez A.G."/>
            <person name="Wright C.L."/>
            <person name="Bulone V."/>
            <person name="Tuskan G.A."/>
            <person name="Heath K."/>
            <person name="Zee F."/>
            <person name="Moore P.H."/>
            <person name="Sunkar R."/>
            <person name="Leebens-Mack J.H."/>
            <person name="Mockler T."/>
            <person name="Bennetzen J.L."/>
            <person name="Freeling M."/>
            <person name="Sankoff D."/>
            <person name="Paterson A.H."/>
            <person name="Zhu X."/>
            <person name="Yang X."/>
            <person name="Smith J.A."/>
            <person name="Cushman J.C."/>
            <person name="Paull R.E."/>
            <person name="Yu Q."/>
        </authorList>
    </citation>
    <scope>NUCLEOTIDE SEQUENCE [LARGE SCALE GENOMIC DNA]</scope>
    <source>
        <strain evidence="13">cv. F153</strain>
    </source>
</reference>
<dbReference type="PANTHER" id="PTHR24282:SF39">
    <property type="entry name" value="CYTOCHROME P450 714D1"/>
    <property type="match status" value="1"/>
</dbReference>
<gene>
    <name evidence="14" type="primary">LOC109705813</name>
</gene>
<accession>A0A6P5EFX9</accession>
<evidence type="ECO:0000256" key="12">
    <source>
        <dbReference type="SAM" id="Phobius"/>
    </source>
</evidence>
<dbReference type="GO" id="GO:0016705">
    <property type="term" value="F:oxidoreductase activity, acting on paired donors, with incorporation or reduction of molecular oxygen"/>
    <property type="evidence" value="ECO:0007669"/>
    <property type="project" value="InterPro"/>
</dbReference>
<feature type="region of interest" description="Disordered" evidence="11">
    <location>
        <begin position="183"/>
        <end position="206"/>
    </location>
</feature>
<keyword evidence="3" id="KW-0349">Heme</keyword>
<proteinExistence type="inferred from homology"/>
<keyword evidence="7" id="KW-0560">Oxidoreductase</keyword>
<dbReference type="InterPro" id="IPR036396">
    <property type="entry name" value="Cyt_P450_sf"/>
</dbReference>
<dbReference type="GeneID" id="109705813"/>
<keyword evidence="13" id="KW-1185">Reference proteome</keyword>
<dbReference type="InterPro" id="IPR050665">
    <property type="entry name" value="Cytochrome_P450_Monooxygen"/>
</dbReference>
<evidence type="ECO:0000256" key="8">
    <source>
        <dbReference type="ARBA" id="ARBA00023004"/>
    </source>
</evidence>
<comment type="subcellular location">
    <subcellularLocation>
        <location evidence="1">Membrane</location>
    </subcellularLocation>
</comment>
<feature type="transmembrane region" description="Helical" evidence="12">
    <location>
        <begin position="6"/>
        <end position="23"/>
    </location>
</feature>
<dbReference type="PANTHER" id="PTHR24282">
    <property type="entry name" value="CYTOCHROME P450 FAMILY MEMBER"/>
    <property type="match status" value="1"/>
</dbReference>
<organism evidence="13 14">
    <name type="scientific">Ananas comosus</name>
    <name type="common">Pineapple</name>
    <name type="synonym">Ananas ananas</name>
    <dbReference type="NCBI Taxonomy" id="4615"/>
    <lineage>
        <taxon>Eukaryota</taxon>
        <taxon>Viridiplantae</taxon>
        <taxon>Streptophyta</taxon>
        <taxon>Embryophyta</taxon>
        <taxon>Tracheophyta</taxon>
        <taxon>Spermatophyta</taxon>
        <taxon>Magnoliopsida</taxon>
        <taxon>Liliopsida</taxon>
        <taxon>Poales</taxon>
        <taxon>Bromeliaceae</taxon>
        <taxon>Bromelioideae</taxon>
        <taxon>Ananas</taxon>
    </lineage>
</organism>
<keyword evidence="8" id="KW-0408">Iron</keyword>
<name>A0A6P5EFX9_ANACO</name>
<dbReference type="Proteomes" id="UP000515123">
    <property type="component" value="Unplaced"/>
</dbReference>
<dbReference type="GO" id="GO:0016020">
    <property type="term" value="C:membrane"/>
    <property type="evidence" value="ECO:0007669"/>
    <property type="project" value="UniProtKB-SubCell"/>
</dbReference>
<evidence type="ECO:0000256" key="3">
    <source>
        <dbReference type="ARBA" id="ARBA00022617"/>
    </source>
</evidence>
<sequence>MMLSLAIVGFCTSVLFCYIIAWLKTKRIREAFREQGIEGPPPSFVSGNLREMTRRSPWPATAATVAKGRGFVDYSQALFPYFTQWSKDYGPTYLYWMERRPALYVTDPGLIKDISLCVSLDLGKPRHHQKGQEPLFGQGILKSNGPVWVHQRKKIAPEFYMDKVKVRVYLLISLPEIQGGNVGRAGPTQPTFTHGRSGPEATWHGTNPYPHRAVPCLVPTRFLAQARLGWA</sequence>
<dbReference type="InterPro" id="IPR001128">
    <property type="entry name" value="Cyt_P450"/>
</dbReference>
<comment type="similarity">
    <text evidence="2">Belongs to the cytochrome P450 family.</text>
</comment>
<evidence type="ECO:0000256" key="9">
    <source>
        <dbReference type="ARBA" id="ARBA00023033"/>
    </source>
</evidence>
<dbReference type="Pfam" id="PF00067">
    <property type="entry name" value="p450"/>
    <property type="match status" value="1"/>
</dbReference>
<dbReference type="GO" id="GO:0005506">
    <property type="term" value="F:iron ion binding"/>
    <property type="evidence" value="ECO:0007669"/>
    <property type="project" value="InterPro"/>
</dbReference>
<dbReference type="RefSeq" id="XP_020082177.1">
    <property type="nucleotide sequence ID" value="XM_020226588.1"/>
</dbReference>
<dbReference type="SUPFAM" id="SSF48264">
    <property type="entry name" value="Cytochrome P450"/>
    <property type="match status" value="1"/>
</dbReference>
<evidence type="ECO:0000256" key="7">
    <source>
        <dbReference type="ARBA" id="ARBA00023002"/>
    </source>
</evidence>
<keyword evidence="9" id="KW-0503">Monooxygenase</keyword>
<evidence type="ECO:0000256" key="10">
    <source>
        <dbReference type="ARBA" id="ARBA00023136"/>
    </source>
</evidence>
<keyword evidence="5" id="KW-0479">Metal-binding</keyword>
<keyword evidence="6 12" id="KW-1133">Transmembrane helix</keyword>
<keyword evidence="10 12" id="KW-0472">Membrane</keyword>
<evidence type="ECO:0000256" key="6">
    <source>
        <dbReference type="ARBA" id="ARBA00022989"/>
    </source>
</evidence>
<evidence type="ECO:0000256" key="4">
    <source>
        <dbReference type="ARBA" id="ARBA00022692"/>
    </source>
</evidence>
<dbReference type="Gene3D" id="1.10.630.10">
    <property type="entry name" value="Cytochrome P450"/>
    <property type="match status" value="1"/>
</dbReference>
<dbReference type="GO" id="GO:0020037">
    <property type="term" value="F:heme binding"/>
    <property type="evidence" value="ECO:0007669"/>
    <property type="project" value="InterPro"/>
</dbReference>
<evidence type="ECO:0000256" key="2">
    <source>
        <dbReference type="ARBA" id="ARBA00010617"/>
    </source>
</evidence>
<dbReference type="OrthoDB" id="1470350at2759"/>
<dbReference type="AlphaFoldDB" id="A0A6P5EFX9"/>
<dbReference type="GO" id="GO:0004497">
    <property type="term" value="F:monooxygenase activity"/>
    <property type="evidence" value="ECO:0007669"/>
    <property type="project" value="UniProtKB-KW"/>
</dbReference>
<reference evidence="14" key="2">
    <citation type="submission" date="2025-08" db="UniProtKB">
        <authorList>
            <consortium name="RefSeq"/>
        </authorList>
    </citation>
    <scope>IDENTIFICATION</scope>
    <source>
        <tissue evidence="14">Leaf</tissue>
    </source>
</reference>
<evidence type="ECO:0000256" key="5">
    <source>
        <dbReference type="ARBA" id="ARBA00022723"/>
    </source>
</evidence>
<dbReference type="GO" id="GO:0006629">
    <property type="term" value="P:lipid metabolic process"/>
    <property type="evidence" value="ECO:0007669"/>
    <property type="project" value="UniProtKB-ARBA"/>
</dbReference>
<keyword evidence="4 12" id="KW-0812">Transmembrane</keyword>